<dbReference type="Gene3D" id="1.10.238.10">
    <property type="entry name" value="EF-hand"/>
    <property type="match status" value="1"/>
</dbReference>
<dbReference type="SUPFAM" id="SSF47473">
    <property type="entry name" value="EF-hand"/>
    <property type="match status" value="1"/>
</dbReference>
<dbReference type="Pfam" id="PF21008">
    <property type="entry name" value="AIF-1"/>
    <property type="match status" value="1"/>
</dbReference>
<dbReference type="InterPro" id="IPR018247">
    <property type="entry name" value="EF_Hand_1_Ca_BS"/>
</dbReference>
<dbReference type="PANTHER" id="PTHR10356:SF0">
    <property type="entry name" value="CALCIUM-BINDING PROTEIN B"/>
    <property type="match status" value="1"/>
</dbReference>
<dbReference type="PANTHER" id="PTHR10356">
    <property type="entry name" value="ALLOGRAFT INFLAMMATORY FACTOR-1"/>
    <property type="match status" value="1"/>
</dbReference>
<dbReference type="GO" id="GO:0051015">
    <property type="term" value="F:actin filament binding"/>
    <property type="evidence" value="ECO:0007669"/>
    <property type="project" value="TreeGrafter"/>
</dbReference>
<dbReference type="AlphaFoldDB" id="A0AAE1AF30"/>
<sequence>MSVLNPTDKQGGKVYGQHMAKFETEIDEINKSFLQDGDYDDVEDLEFKLAEFKNKFIECDRDKSGDLNVMDVKYLLEKLGQAKTHLEVVNMIKEVDSLHQGAISYTDFVRMMLGPKSSVLKIILLFEGLGKPKEKPKGPPPKKDLASLP</sequence>
<accession>A0AAE1AF30</accession>
<dbReference type="Proteomes" id="UP001283361">
    <property type="component" value="Unassembled WGS sequence"/>
</dbReference>
<evidence type="ECO:0000313" key="7">
    <source>
        <dbReference type="EMBL" id="KAK3786754.1"/>
    </source>
</evidence>
<evidence type="ECO:0000256" key="1">
    <source>
        <dbReference type="ARBA" id="ARBA00004599"/>
    </source>
</evidence>
<dbReference type="InterPro" id="IPR011992">
    <property type="entry name" value="EF-hand-dom_pair"/>
</dbReference>
<dbReference type="PROSITE" id="PS50222">
    <property type="entry name" value="EF_HAND_2"/>
    <property type="match status" value="1"/>
</dbReference>
<comment type="caution">
    <text evidence="7">The sequence shown here is derived from an EMBL/GenBank/DDBJ whole genome shotgun (WGS) entry which is preliminary data.</text>
</comment>
<organism evidence="7 8">
    <name type="scientific">Elysia crispata</name>
    <name type="common">lettuce slug</name>
    <dbReference type="NCBI Taxonomy" id="231223"/>
    <lineage>
        <taxon>Eukaryota</taxon>
        <taxon>Metazoa</taxon>
        <taxon>Spiralia</taxon>
        <taxon>Lophotrochozoa</taxon>
        <taxon>Mollusca</taxon>
        <taxon>Gastropoda</taxon>
        <taxon>Heterobranchia</taxon>
        <taxon>Euthyneura</taxon>
        <taxon>Panpulmonata</taxon>
        <taxon>Sacoglossa</taxon>
        <taxon>Placobranchoidea</taxon>
        <taxon>Plakobranchidae</taxon>
        <taxon>Elysia</taxon>
    </lineage>
</organism>
<gene>
    <name evidence="7" type="ORF">RRG08_000959</name>
</gene>
<evidence type="ECO:0000256" key="2">
    <source>
        <dbReference type="ARBA" id="ARBA00022723"/>
    </source>
</evidence>
<keyword evidence="2" id="KW-0479">Metal-binding</keyword>
<dbReference type="GO" id="GO:0097178">
    <property type="term" value="P:ruffle assembly"/>
    <property type="evidence" value="ECO:0007669"/>
    <property type="project" value="TreeGrafter"/>
</dbReference>
<dbReference type="EMBL" id="JAWDGP010001945">
    <property type="protein sequence ID" value="KAK3786754.1"/>
    <property type="molecule type" value="Genomic_DNA"/>
</dbReference>
<keyword evidence="8" id="KW-1185">Reference proteome</keyword>
<dbReference type="InterPro" id="IPR049025">
    <property type="entry name" value="AIF-1_EF_pair"/>
</dbReference>
<reference evidence="7" key="1">
    <citation type="journal article" date="2023" name="G3 (Bethesda)">
        <title>A reference genome for the long-term kleptoplast-retaining sea slug Elysia crispata morphotype clarki.</title>
        <authorList>
            <person name="Eastman K.E."/>
            <person name="Pendleton A.L."/>
            <person name="Shaikh M.A."/>
            <person name="Suttiyut T."/>
            <person name="Ogas R."/>
            <person name="Tomko P."/>
            <person name="Gavelis G."/>
            <person name="Widhalm J.R."/>
            <person name="Wisecaver J.H."/>
        </authorList>
    </citation>
    <scope>NUCLEOTIDE SEQUENCE</scope>
    <source>
        <strain evidence="7">ECLA1</strain>
    </source>
</reference>
<evidence type="ECO:0000256" key="4">
    <source>
        <dbReference type="ARBA" id="ARBA00022837"/>
    </source>
</evidence>
<dbReference type="GO" id="GO:0005509">
    <property type="term" value="F:calcium ion binding"/>
    <property type="evidence" value="ECO:0007669"/>
    <property type="project" value="InterPro"/>
</dbReference>
<evidence type="ECO:0000259" key="6">
    <source>
        <dbReference type="PROSITE" id="PS50222"/>
    </source>
</evidence>
<dbReference type="GO" id="GO:0032587">
    <property type="term" value="C:ruffle membrane"/>
    <property type="evidence" value="ECO:0007669"/>
    <property type="project" value="UniProtKB-SubCell"/>
</dbReference>
<dbReference type="InterPro" id="IPR042433">
    <property type="entry name" value="AIF1/AIF1L"/>
</dbReference>
<keyword evidence="3" id="KW-0677">Repeat</keyword>
<comment type="subcellular location">
    <subcellularLocation>
        <location evidence="1">Cell projection</location>
        <location evidence="1">Ruffle membrane</location>
        <topology evidence="1">Peripheral membrane protein</topology>
        <orientation evidence="1">Cytoplasmic side</orientation>
    </subcellularLocation>
</comment>
<dbReference type="PROSITE" id="PS00018">
    <property type="entry name" value="EF_HAND_1"/>
    <property type="match status" value="1"/>
</dbReference>
<evidence type="ECO:0000256" key="5">
    <source>
        <dbReference type="SAM" id="MobiDB-lite"/>
    </source>
</evidence>
<dbReference type="InterPro" id="IPR002048">
    <property type="entry name" value="EF_hand_dom"/>
</dbReference>
<evidence type="ECO:0000313" key="8">
    <source>
        <dbReference type="Proteomes" id="UP001283361"/>
    </source>
</evidence>
<protein>
    <recommendedName>
        <fullName evidence="6">EF-hand domain-containing protein</fullName>
    </recommendedName>
</protein>
<evidence type="ECO:0000256" key="3">
    <source>
        <dbReference type="ARBA" id="ARBA00022737"/>
    </source>
</evidence>
<feature type="region of interest" description="Disordered" evidence="5">
    <location>
        <begin position="130"/>
        <end position="149"/>
    </location>
</feature>
<dbReference type="GO" id="GO:0005884">
    <property type="term" value="C:actin filament"/>
    <property type="evidence" value="ECO:0007669"/>
    <property type="project" value="TreeGrafter"/>
</dbReference>
<feature type="domain" description="EF-hand" evidence="6">
    <location>
        <begin position="47"/>
        <end position="82"/>
    </location>
</feature>
<name>A0AAE1AF30_9GAST</name>
<dbReference type="GO" id="GO:0051017">
    <property type="term" value="P:actin filament bundle assembly"/>
    <property type="evidence" value="ECO:0007669"/>
    <property type="project" value="TreeGrafter"/>
</dbReference>
<proteinExistence type="predicted"/>
<keyword evidence="4" id="KW-0106">Calcium</keyword>